<dbReference type="AlphaFoldDB" id="A0AAX2H1U7"/>
<evidence type="ECO:0000313" key="4">
    <source>
        <dbReference type="Proteomes" id="UP000215539"/>
    </source>
</evidence>
<evidence type="ECO:0000313" key="2">
    <source>
        <dbReference type="EMBL" id="SNV14752.1"/>
    </source>
</evidence>
<dbReference type="Proteomes" id="UP000065822">
    <property type="component" value="Chromosome"/>
</dbReference>
<dbReference type="EMBL" id="LT906449">
    <property type="protein sequence ID" value="SNV14752.1"/>
    <property type="molecule type" value="Genomic_DNA"/>
</dbReference>
<proteinExistence type="predicted"/>
<protein>
    <recommendedName>
        <fullName evidence="5">DUF4123 domain-containing protein</fullName>
    </recommendedName>
</protein>
<dbReference type="EMBL" id="CP014227">
    <property type="protein sequence ID" value="AMD86020.1"/>
    <property type="molecule type" value="Genomic_DNA"/>
</dbReference>
<sequence length="215" mass="25290">MNILQDYLTIYERYPLGEYLPKEARRARFEALRDWELFPYEALPSAEALQDFVFANEDKVLLSVPFFKKLRSIWAGGEGCAAWFARLLLHLREGLNTAWALDLETDDLISALLADDPDDPQGLTLWYDTLRKGFWFSLHELPWAILLDDDLPTELARIDEFETLSQRLGKDDRAMIAECRMFYNALADFRTHKEQYKGLEDYLRAHQLPLRYSFR</sequence>
<reference evidence="1 3" key="1">
    <citation type="submission" date="2016-02" db="EMBL/GenBank/DDBJ databases">
        <authorList>
            <person name="Holder M.E."/>
            <person name="Ajami N.J."/>
            <person name="Petrosino J.F."/>
        </authorList>
    </citation>
    <scope>NUCLEOTIDE SEQUENCE [LARGE SCALE GENOMIC DNA]</scope>
    <source>
        <strain evidence="1 3">CCUG 32990</strain>
    </source>
</reference>
<reference evidence="2 4" key="2">
    <citation type="submission" date="2017-06" db="EMBL/GenBank/DDBJ databases">
        <authorList>
            <consortium name="Pathogen Informatics"/>
        </authorList>
    </citation>
    <scope>NUCLEOTIDE SEQUENCE [LARGE SCALE GENOMIC DNA]</scope>
    <source>
        <strain evidence="2 4">NCTC12947</strain>
    </source>
</reference>
<dbReference type="RefSeq" id="WP_066431271.1">
    <property type="nucleotide sequence ID" value="NZ_CP014227.1"/>
</dbReference>
<keyword evidence="3" id="KW-1185">Reference proteome</keyword>
<accession>A0AAX2H1U7</accession>
<name>A0AAX2H1U7_9FLAO</name>
<dbReference type="KEGG" id="chg:AXF12_11185"/>
<gene>
    <name evidence="1" type="ORF">AXF12_11185</name>
    <name evidence="2" type="ORF">SAMEA44541418_01909</name>
</gene>
<dbReference type="Proteomes" id="UP000215539">
    <property type="component" value="Chromosome 1"/>
</dbReference>
<evidence type="ECO:0000313" key="1">
    <source>
        <dbReference type="EMBL" id="AMD86020.1"/>
    </source>
</evidence>
<evidence type="ECO:0000313" key="3">
    <source>
        <dbReference type="Proteomes" id="UP000065822"/>
    </source>
</evidence>
<evidence type="ECO:0008006" key="5">
    <source>
        <dbReference type="Google" id="ProtNLM"/>
    </source>
</evidence>
<organism evidence="2 4">
    <name type="scientific">Capnocytophaga haemolytica</name>
    <dbReference type="NCBI Taxonomy" id="45243"/>
    <lineage>
        <taxon>Bacteria</taxon>
        <taxon>Pseudomonadati</taxon>
        <taxon>Bacteroidota</taxon>
        <taxon>Flavobacteriia</taxon>
        <taxon>Flavobacteriales</taxon>
        <taxon>Flavobacteriaceae</taxon>
        <taxon>Capnocytophaga</taxon>
    </lineage>
</organism>